<dbReference type="GO" id="GO:0009834">
    <property type="term" value="P:plant-type secondary cell wall biogenesis"/>
    <property type="evidence" value="ECO:0007669"/>
    <property type="project" value="UniProtKB-ARBA"/>
</dbReference>
<dbReference type="FunFam" id="2.30.180.10:FF:000006">
    <property type="entry name" value="Fasciclin-like arabinogalactan protein 11"/>
    <property type="match status" value="1"/>
</dbReference>
<evidence type="ECO:0000256" key="8">
    <source>
        <dbReference type="ARBA" id="ARBA00023180"/>
    </source>
</evidence>
<evidence type="ECO:0000256" key="10">
    <source>
        <dbReference type="SAM" id="MobiDB-lite"/>
    </source>
</evidence>
<keyword evidence="3" id="KW-1003">Cell membrane</keyword>
<feature type="signal peptide" evidence="11">
    <location>
        <begin position="1"/>
        <end position="27"/>
    </location>
</feature>
<dbReference type="InterPro" id="IPR036378">
    <property type="entry name" value="FAS1_dom_sf"/>
</dbReference>
<dbReference type="AlphaFoldDB" id="A0A660KSW0"/>
<evidence type="ECO:0000256" key="9">
    <source>
        <dbReference type="ARBA" id="ARBA00024686"/>
    </source>
</evidence>
<keyword evidence="4" id="KW-0449">Lipoprotein</keyword>
<proteinExistence type="inferred from homology"/>
<comment type="function">
    <text evidence="9">May be a cell surface adhesion protein.</text>
</comment>
<evidence type="ECO:0000256" key="4">
    <source>
        <dbReference type="ARBA" id="ARBA00022622"/>
    </source>
</evidence>
<evidence type="ECO:0000313" key="14">
    <source>
        <dbReference type="Proteomes" id="UP000327013"/>
    </source>
</evidence>
<feature type="compositionally biased region" description="Low complexity" evidence="10">
    <location>
        <begin position="219"/>
        <end position="233"/>
    </location>
</feature>
<dbReference type="GO" id="GO:0098552">
    <property type="term" value="C:side of membrane"/>
    <property type="evidence" value="ECO:0007669"/>
    <property type="project" value="UniProtKB-KW"/>
</dbReference>
<comment type="subcellular location">
    <subcellularLocation>
        <location evidence="1">Cell membrane</location>
        <topology evidence="1">Lipid-anchor</topology>
        <topology evidence="1">GPI-anchor</topology>
    </subcellularLocation>
</comment>
<keyword evidence="8" id="KW-0325">Glycoprotein</keyword>
<evidence type="ECO:0000256" key="11">
    <source>
        <dbReference type="SAM" id="SignalP"/>
    </source>
</evidence>
<dbReference type="Proteomes" id="UP000327013">
    <property type="component" value="Chromosome 4"/>
</dbReference>
<comment type="similarity">
    <text evidence="2">Belongs to the fasciclin-like AGP family.</text>
</comment>
<evidence type="ECO:0000256" key="2">
    <source>
        <dbReference type="ARBA" id="ARBA00007843"/>
    </source>
</evidence>
<evidence type="ECO:0000256" key="3">
    <source>
        <dbReference type="ARBA" id="ARBA00022475"/>
    </source>
</evidence>
<evidence type="ECO:0000256" key="5">
    <source>
        <dbReference type="ARBA" id="ARBA00022729"/>
    </source>
</evidence>
<feature type="chain" id="PRO_5025037358" description="FAS1 domain-containing protein" evidence="11">
    <location>
        <begin position="28"/>
        <end position="264"/>
    </location>
</feature>
<feature type="domain" description="FAS1" evidence="12">
    <location>
        <begin position="50"/>
        <end position="194"/>
    </location>
</feature>
<protein>
    <recommendedName>
        <fullName evidence="12">FAS1 domain-containing protein</fullName>
    </recommendedName>
</protein>
<accession>A0A660KSW0</accession>
<dbReference type="SMART" id="SM00554">
    <property type="entry name" value="FAS1"/>
    <property type="match status" value="1"/>
</dbReference>
<evidence type="ECO:0000259" key="12">
    <source>
        <dbReference type="PROSITE" id="PS50213"/>
    </source>
</evidence>
<keyword evidence="7" id="KW-0472">Membrane</keyword>
<gene>
    <name evidence="13" type="ORF">FH972_011340</name>
</gene>
<organism evidence="13 14">
    <name type="scientific">Carpinus fangiana</name>
    <dbReference type="NCBI Taxonomy" id="176857"/>
    <lineage>
        <taxon>Eukaryota</taxon>
        <taxon>Viridiplantae</taxon>
        <taxon>Streptophyta</taxon>
        <taxon>Embryophyta</taxon>
        <taxon>Tracheophyta</taxon>
        <taxon>Spermatophyta</taxon>
        <taxon>Magnoliopsida</taxon>
        <taxon>eudicotyledons</taxon>
        <taxon>Gunneridae</taxon>
        <taxon>Pentapetalae</taxon>
        <taxon>rosids</taxon>
        <taxon>fabids</taxon>
        <taxon>Fagales</taxon>
        <taxon>Betulaceae</taxon>
        <taxon>Carpinus</taxon>
    </lineage>
</organism>
<dbReference type="OrthoDB" id="286301at2759"/>
<keyword evidence="14" id="KW-1185">Reference proteome</keyword>
<sequence>MHAKMTKLQAVFSLSLVFLCLCSKTLGQAPVQAPAQAPAKPADTPAPRGTPDVTKILQKAGGFTILLRLLRTTAVADQIKGQLDNSDTGFTLFAPTDSAFSNLKSGTLNSLSNEEKIRLMQFHTLPKFYSLENFETITNPVRTQAGDTNPGDYPLNLTAAGGQVNISTGLVNATVSGTLFSAKQLAVYRVDRVLLPLDIFVPKPPAPAPAPVKPKAKKAAASPKSSSSTTTPTLEVDSGAVGLTEHGMLVSVGFSVFIAAFSLR</sequence>
<dbReference type="PANTHER" id="PTHR32077">
    <property type="entry name" value="FASCICLIN-LIKE ARABINOGALACTAN PROTEIN"/>
    <property type="match status" value="1"/>
</dbReference>
<evidence type="ECO:0000313" key="13">
    <source>
        <dbReference type="EMBL" id="KAE8038871.1"/>
    </source>
</evidence>
<dbReference type="Pfam" id="PF02469">
    <property type="entry name" value="Fasciclin"/>
    <property type="match status" value="1"/>
</dbReference>
<dbReference type="PANTHER" id="PTHR32077:SF65">
    <property type="entry name" value="FASCICLIN-LIKE ARABINOGALACTAN PROTEIN 11"/>
    <property type="match status" value="1"/>
</dbReference>
<dbReference type="SUPFAM" id="SSF82153">
    <property type="entry name" value="FAS1 domain"/>
    <property type="match status" value="1"/>
</dbReference>
<keyword evidence="6" id="KW-0654">Proteoglycan</keyword>
<evidence type="ECO:0000256" key="6">
    <source>
        <dbReference type="ARBA" id="ARBA00022974"/>
    </source>
</evidence>
<keyword evidence="5 11" id="KW-0732">Signal</keyword>
<dbReference type="InterPro" id="IPR000782">
    <property type="entry name" value="FAS1_domain"/>
</dbReference>
<feature type="region of interest" description="Disordered" evidence="10">
    <location>
        <begin position="206"/>
        <end position="235"/>
    </location>
</feature>
<dbReference type="EMBL" id="CM017324">
    <property type="protein sequence ID" value="KAE8038871.1"/>
    <property type="molecule type" value="Genomic_DNA"/>
</dbReference>
<reference evidence="13 14" key="1">
    <citation type="submission" date="2019-06" db="EMBL/GenBank/DDBJ databases">
        <title>A chromosomal-level reference genome of Carpinus fangiana (Coryloideae, Betulaceae).</title>
        <authorList>
            <person name="Yang X."/>
            <person name="Wang Z."/>
            <person name="Zhang L."/>
            <person name="Hao G."/>
            <person name="Liu J."/>
            <person name="Yang Y."/>
        </authorList>
    </citation>
    <scope>NUCLEOTIDE SEQUENCE [LARGE SCALE GENOMIC DNA]</scope>
    <source>
        <strain evidence="13">Cfa_2016G</strain>
        <tissue evidence="13">Leaf</tissue>
    </source>
</reference>
<keyword evidence="4" id="KW-0336">GPI-anchor</keyword>
<dbReference type="Gene3D" id="2.30.180.10">
    <property type="entry name" value="FAS1 domain"/>
    <property type="match status" value="1"/>
</dbReference>
<dbReference type="GO" id="GO:0005886">
    <property type="term" value="C:plasma membrane"/>
    <property type="evidence" value="ECO:0007669"/>
    <property type="project" value="UniProtKB-SubCell"/>
</dbReference>
<name>A0A660KSW0_9ROSI</name>
<evidence type="ECO:0000256" key="7">
    <source>
        <dbReference type="ARBA" id="ARBA00023136"/>
    </source>
</evidence>
<dbReference type="InterPro" id="IPR045003">
    <property type="entry name" value="FLA_A"/>
</dbReference>
<evidence type="ECO:0000256" key="1">
    <source>
        <dbReference type="ARBA" id="ARBA00004609"/>
    </source>
</evidence>
<dbReference type="PROSITE" id="PS50213">
    <property type="entry name" value="FAS1"/>
    <property type="match status" value="1"/>
</dbReference>